<dbReference type="PANTHER" id="PTHR14614">
    <property type="entry name" value="HEPATOCELLULAR CARCINOMA-ASSOCIATED ANTIGEN"/>
    <property type="match status" value="1"/>
</dbReference>
<dbReference type="SUPFAM" id="SSF53335">
    <property type="entry name" value="S-adenosyl-L-methionine-dependent methyltransferases"/>
    <property type="match status" value="1"/>
</dbReference>
<comment type="caution">
    <text evidence="1">The sequence shown here is derived from an EMBL/GenBank/DDBJ whole genome shotgun (WGS) entry which is preliminary data.</text>
</comment>
<protein>
    <submittedName>
        <fullName evidence="1">Uncharacterized protein</fullName>
    </submittedName>
</protein>
<evidence type="ECO:0000313" key="1">
    <source>
        <dbReference type="EMBL" id="KAK1736582.1"/>
    </source>
</evidence>
<gene>
    <name evidence="1" type="ORF">QTG54_012604</name>
</gene>
<sequence length="356" mass="40410">MQEPHPIASAFFASHDKTIESRRLDNDSSAQQRTFVSNIRNSIGWRTRFASATMHPVQITPVECRTLESDNSSPVKFHVRQVFPEHNQIKQASNLGTGATVWPGSIILLRYLEKLAHDPQQQNVLLGKVIADLGSGTAITSLASALLGARLVFCTDGCDPVVDLARQNIHSANLELTNTDESLKGTTIEKEDCQFDVRGCKIIAKRYLWGDSTLLQELPNDNEGNPMNTDTTQIDIILSADCIVPKLYPIKPLIDAIDELSGNETITYLSYEQRYYNEYNPSEEFRRLARLRNLKVEVVPSCELNEFYPANDIEIWKVSRYKINLEEEDQFDTEQKTKVSVSQEKNNHEALLWHMR</sequence>
<dbReference type="Pfam" id="PF10294">
    <property type="entry name" value="Methyltransf_16"/>
    <property type="match status" value="1"/>
</dbReference>
<dbReference type="Gene3D" id="3.40.50.150">
    <property type="entry name" value="Vaccinia Virus protein VP39"/>
    <property type="match status" value="1"/>
</dbReference>
<accession>A0AAD8Y041</accession>
<dbReference type="EMBL" id="JATAAI010000028">
    <property type="protein sequence ID" value="KAK1736582.1"/>
    <property type="molecule type" value="Genomic_DNA"/>
</dbReference>
<dbReference type="GO" id="GO:0005829">
    <property type="term" value="C:cytosol"/>
    <property type="evidence" value="ECO:0007669"/>
    <property type="project" value="TreeGrafter"/>
</dbReference>
<dbReference type="InterPro" id="IPR029063">
    <property type="entry name" value="SAM-dependent_MTases_sf"/>
</dbReference>
<organism evidence="1 2">
    <name type="scientific">Skeletonema marinoi</name>
    <dbReference type="NCBI Taxonomy" id="267567"/>
    <lineage>
        <taxon>Eukaryota</taxon>
        <taxon>Sar</taxon>
        <taxon>Stramenopiles</taxon>
        <taxon>Ochrophyta</taxon>
        <taxon>Bacillariophyta</taxon>
        <taxon>Coscinodiscophyceae</taxon>
        <taxon>Thalassiosirophycidae</taxon>
        <taxon>Thalassiosirales</taxon>
        <taxon>Skeletonemataceae</taxon>
        <taxon>Skeletonema</taxon>
        <taxon>Skeletonema marinoi-dohrnii complex</taxon>
    </lineage>
</organism>
<name>A0AAD8Y041_9STRA</name>
<dbReference type="PANTHER" id="PTHR14614:SF109">
    <property type="entry name" value="RIBOSOMAL LYSINE N-METHYLTRANSFERASE 5"/>
    <property type="match status" value="1"/>
</dbReference>
<evidence type="ECO:0000313" key="2">
    <source>
        <dbReference type="Proteomes" id="UP001224775"/>
    </source>
</evidence>
<dbReference type="Proteomes" id="UP001224775">
    <property type="component" value="Unassembled WGS sequence"/>
</dbReference>
<dbReference type="AlphaFoldDB" id="A0AAD8Y041"/>
<dbReference type="GO" id="GO:0032991">
    <property type="term" value="C:protein-containing complex"/>
    <property type="evidence" value="ECO:0007669"/>
    <property type="project" value="TreeGrafter"/>
</dbReference>
<proteinExistence type="predicted"/>
<dbReference type="InterPro" id="IPR019410">
    <property type="entry name" value="Methyltransf_16"/>
</dbReference>
<reference evidence="1" key="1">
    <citation type="submission" date="2023-06" db="EMBL/GenBank/DDBJ databases">
        <title>Survivors Of The Sea: Transcriptome response of Skeletonema marinoi to long-term dormancy.</title>
        <authorList>
            <person name="Pinder M.I.M."/>
            <person name="Kourtchenko O."/>
            <person name="Robertson E.K."/>
            <person name="Larsson T."/>
            <person name="Maumus F."/>
            <person name="Osuna-Cruz C.M."/>
            <person name="Vancaester E."/>
            <person name="Stenow R."/>
            <person name="Vandepoele K."/>
            <person name="Ploug H."/>
            <person name="Bruchert V."/>
            <person name="Godhe A."/>
            <person name="Topel M."/>
        </authorList>
    </citation>
    <scope>NUCLEOTIDE SEQUENCE</scope>
    <source>
        <strain evidence="1">R05AC</strain>
    </source>
</reference>
<keyword evidence="2" id="KW-1185">Reference proteome</keyword>